<dbReference type="Proteomes" id="UP000179145">
    <property type="component" value="Chromosome"/>
</dbReference>
<evidence type="ECO:0000313" key="1">
    <source>
        <dbReference type="EMBL" id="AOX16219.1"/>
    </source>
</evidence>
<gene>
    <name evidence="1" type="ORF">A0U89_02770</name>
</gene>
<sequence>MKTDWLASPGRPTTRIAVDVTFLDMRKAPVAPPSALPGGYRLALWEKPDVEGYLALYDAVGRSYCWWMRHMMPPHDLEVILHHPDFILMRLHGPQGVAGFFELDGRIPRFPYLAHLGLIETELGKGLGRPLLEASIHQAWSKPVENLRVNTCTADHPRALSAYLKAGFRKTHVAREEWDIPDDLHIPIPEAFKIG</sequence>
<reference evidence="1 2" key="1">
    <citation type="journal article" date="2016" name="Microb. Cell Fact.">
        <title>Dissection of exopolysaccharide biosynthesis in Kozakia baliensis.</title>
        <authorList>
            <person name="Brandt J.U."/>
            <person name="Jakob F."/>
            <person name="Behr J."/>
            <person name="Geissler A.J."/>
            <person name="Vogel R.F."/>
        </authorList>
    </citation>
    <scope>NUCLEOTIDE SEQUENCE [LARGE SCALE GENOMIC DNA]</scope>
    <source>
        <strain evidence="1 2">DSM 14400</strain>
    </source>
</reference>
<dbReference type="OrthoDB" id="275336at2"/>
<dbReference type="SUPFAM" id="SSF55729">
    <property type="entry name" value="Acyl-CoA N-acyltransferases (Nat)"/>
    <property type="match status" value="1"/>
</dbReference>
<organism evidence="1 2">
    <name type="scientific">Kozakia baliensis</name>
    <dbReference type="NCBI Taxonomy" id="153496"/>
    <lineage>
        <taxon>Bacteria</taxon>
        <taxon>Pseudomonadati</taxon>
        <taxon>Pseudomonadota</taxon>
        <taxon>Alphaproteobacteria</taxon>
        <taxon>Acetobacterales</taxon>
        <taxon>Acetobacteraceae</taxon>
        <taxon>Kozakia</taxon>
    </lineage>
</organism>
<dbReference type="Pfam" id="PF00583">
    <property type="entry name" value="Acetyltransf_1"/>
    <property type="match status" value="1"/>
</dbReference>
<proteinExistence type="predicted"/>
<dbReference type="RefSeq" id="WP_070402026.1">
    <property type="nucleotide sequence ID" value="NZ_BJVW01000002.1"/>
</dbReference>
<dbReference type="AlphaFoldDB" id="A0A1D8URE6"/>
<dbReference type="InterPro" id="IPR000182">
    <property type="entry name" value="GNAT_dom"/>
</dbReference>
<dbReference type="eggNOG" id="COG0454">
    <property type="taxonomic scope" value="Bacteria"/>
</dbReference>
<dbReference type="GO" id="GO:0016747">
    <property type="term" value="F:acyltransferase activity, transferring groups other than amino-acyl groups"/>
    <property type="evidence" value="ECO:0007669"/>
    <property type="project" value="InterPro"/>
</dbReference>
<dbReference type="KEGG" id="kba:A0U89_02770"/>
<dbReference type="Gene3D" id="3.40.630.30">
    <property type="match status" value="1"/>
</dbReference>
<evidence type="ECO:0000313" key="2">
    <source>
        <dbReference type="Proteomes" id="UP000179145"/>
    </source>
</evidence>
<keyword evidence="2" id="KW-1185">Reference proteome</keyword>
<dbReference type="PROSITE" id="PS51186">
    <property type="entry name" value="GNAT"/>
    <property type="match status" value="1"/>
</dbReference>
<dbReference type="EMBL" id="CP014674">
    <property type="protein sequence ID" value="AOX16219.1"/>
    <property type="molecule type" value="Genomic_DNA"/>
</dbReference>
<accession>A0A1D8URE6</accession>
<name>A0A1D8URE6_9PROT</name>
<dbReference type="InterPro" id="IPR016181">
    <property type="entry name" value="Acyl_CoA_acyltransferase"/>
</dbReference>
<dbReference type="STRING" id="153496.A0U89_02770"/>
<protein>
    <submittedName>
        <fullName evidence="1">Uncharacterized protein</fullName>
    </submittedName>
</protein>